<evidence type="ECO:0000256" key="1">
    <source>
        <dbReference type="SAM" id="SignalP"/>
    </source>
</evidence>
<accession>A0A5C3FDT1</accession>
<feature type="chain" id="PRO_5022843492" description="DUF7888 domain-containing protein" evidence="1">
    <location>
        <begin position="22"/>
        <end position="176"/>
    </location>
</feature>
<dbReference type="PANTHER" id="PTHR40845:SF1">
    <property type="match status" value="1"/>
</dbReference>
<organism evidence="3 4">
    <name type="scientific">Pseudozyma flocculosa</name>
    <dbReference type="NCBI Taxonomy" id="84751"/>
    <lineage>
        <taxon>Eukaryota</taxon>
        <taxon>Fungi</taxon>
        <taxon>Dikarya</taxon>
        <taxon>Basidiomycota</taxon>
        <taxon>Ustilaginomycotina</taxon>
        <taxon>Ustilaginomycetes</taxon>
        <taxon>Ustilaginales</taxon>
        <taxon>Ustilaginaceae</taxon>
        <taxon>Pseudozyma</taxon>
    </lineage>
</organism>
<name>A0A5C3FDT1_9BASI</name>
<proteinExistence type="predicted"/>
<dbReference type="PANTHER" id="PTHR40845">
    <property type="match status" value="1"/>
</dbReference>
<evidence type="ECO:0000259" key="2">
    <source>
        <dbReference type="Pfam" id="PF25411"/>
    </source>
</evidence>
<feature type="domain" description="DUF7888" evidence="2">
    <location>
        <begin position="50"/>
        <end position="175"/>
    </location>
</feature>
<gene>
    <name evidence="3" type="ORF">PSFLO_07279</name>
</gene>
<feature type="signal peptide" evidence="1">
    <location>
        <begin position="1"/>
        <end position="21"/>
    </location>
</feature>
<reference evidence="3 4" key="1">
    <citation type="submission" date="2018-03" db="EMBL/GenBank/DDBJ databases">
        <authorList>
            <person name="Guldener U."/>
        </authorList>
    </citation>
    <scope>NUCLEOTIDE SEQUENCE [LARGE SCALE GENOMIC DNA]</scope>
    <source>
        <strain evidence="3 4">DAOM196992</strain>
    </source>
</reference>
<dbReference type="InterPro" id="IPR057210">
    <property type="entry name" value="DUF7888"/>
</dbReference>
<keyword evidence="4" id="KW-1185">Reference proteome</keyword>
<sequence length="176" mass="18587">MKFFSASSLAVAFAVAGMANAAAIPAQAGQADGNALESRAAAGAAAKFIFKAIGSAAVAESISEAFKTLGSIGKWDQARETFTKNTVQAMWDRRPSQAHAAVCYNMGYTVSNTNEMTPATKVEFSLGSLHTDYDCFYMWGPDNHFNSQGDGGYINLATITQGNCSFDGKTSDVYCA</sequence>
<dbReference type="AlphaFoldDB" id="A0A5C3FDT1"/>
<protein>
    <recommendedName>
        <fullName evidence="2">DUF7888 domain-containing protein</fullName>
    </recommendedName>
</protein>
<evidence type="ECO:0000313" key="3">
    <source>
        <dbReference type="EMBL" id="SPO41797.1"/>
    </source>
</evidence>
<dbReference type="OrthoDB" id="3478218at2759"/>
<keyword evidence="1" id="KW-0732">Signal</keyword>
<dbReference type="Proteomes" id="UP000323386">
    <property type="component" value="Unassembled WGS sequence"/>
</dbReference>
<evidence type="ECO:0000313" key="4">
    <source>
        <dbReference type="Proteomes" id="UP000323386"/>
    </source>
</evidence>
<dbReference type="EMBL" id="OOIP01000031">
    <property type="protein sequence ID" value="SPO41797.1"/>
    <property type="molecule type" value="Genomic_DNA"/>
</dbReference>
<dbReference type="Pfam" id="PF25411">
    <property type="entry name" value="DUF7888"/>
    <property type="match status" value="1"/>
</dbReference>